<dbReference type="InParanoid" id="A0A2R5GXY9"/>
<gene>
    <name evidence="3" type="ORF">FCC1311_098062</name>
</gene>
<dbReference type="GO" id="GO:0005770">
    <property type="term" value="C:late endosome"/>
    <property type="evidence" value="ECO:0007669"/>
    <property type="project" value="TreeGrafter"/>
</dbReference>
<dbReference type="GO" id="GO:0006623">
    <property type="term" value="P:protein targeting to vacuole"/>
    <property type="evidence" value="ECO:0007669"/>
    <property type="project" value="InterPro"/>
</dbReference>
<dbReference type="GO" id="GO:0009267">
    <property type="term" value="P:cellular response to starvation"/>
    <property type="evidence" value="ECO:0007669"/>
    <property type="project" value="TreeGrafter"/>
</dbReference>
<name>A0A2R5GXY9_9STRA</name>
<proteinExistence type="predicted"/>
<dbReference type="AlphaFoldDB" id="A0A2R5GXY9"/>
<dbReference type="OrthoDB" id="244107at2759"/>
<dbReference type="Pfam" id="PF23556">
    <property type="entry name" value="TPR_Vps41"/>
    <property type="match status" value="2"/>
</dbReference>
<dbReference type="PANTHER" id="PTHR12616:SF1">
    <property type="entry name" value="VACUOLAR PROTEIN SORTING-ASSOCIATED PROTEIN 41 HOMOLOG"/>
    <property type="match status" value="1"/>
</dbReference>
<sequence>MDDSHDEEAELAATTVSTHEHNNPGTIDEGNESEDQDDENEDDDHDDDDEDEVEPTLKYQRVRGTLSTIFEEAGLRITCLGLHADIILVGTSRGTVFELRHDGMLIRRNQYHRGRVTSIALDAAGEAFASSGVDGRVAVGPTSRAKDEVNKLSFEKHKFSQPILAVALDPEYARNRDKMFVCGGAAGRLVLKRKGWFSSVETELHRGEGQITAIKWRTRLIAWANEAGVKIYDQAHEKRIAFIDRPSGSLTARDARCHMVWENDSTLLIAWADSVKVVRIFERSKEEMQADPNQLPRYAELISLYEFAHVETICGISPFGRDQLALLTFLDDRSTHDGPDAGNDGNDDQGSAPPVAECPELRVIARADGEPVSMEALPIRGYENNTAPDYALATAHELHGAAGIPTLFILSPRDLVSARPRILEDHIAYALQHRRYAVALSLAESAGPGQLQAYSLRGLQDKLLGFLLSEHQYNQAASLCPRLLNSDPDRWLQWASKFESLEHLRSLAGYLPVRNPQLPAIVYESVIEELLRVRDDEALLHIIRQWVELLSNHARALSFLRRDRLAPSPRTADHTDKPRAAPLFDVRKAIERVNAVIESDFDGAPPALRDALAELYVMNGQYTAALHQYLEASAQENDAAEDDLQRAEIIFSLIERHGLAPSAVDHVPVLVALDERRAVSLLVELVTSEFGADESTASATADLVGLIHRPADLLEFLESANHYSLQEALHVCESRRAGPLYKEMVYILGRTGSYENVQRALAIILENLRDVPFAIRFVESEGGAGLWGDLVRRCVRDPALVGRLLESAGAHDVDLVQIFREMPADLVVPGLSTKLPKLFEDIRIQQRIRHTCNDILRQDAVELFRALHRRRKRAVLLRGGARCEICKLPLAAHVNRAPGASFSPEAPSTPRIVVFGSGQAYHYGCLDVASQATIPVSQQSASTKSRHIQVFAAAVADDARSSQGSDPGA</sequence>
<dbReference type="InterPro" id="IPR045111">
    <property type="entry name" value="Vps41/Vps8"/>
</dbReference>
<protein>
    <submittedName>
        <fullName evidence="3">Vacuolar protein sorting-associated protein 41-like</fullName>
    </submittedName>
</protein>
<feature type="compositionally biased region" description="Acidic residues" evidence="1">
    <location>
        <begin position="1"/>
        <end position="10"/>
    </location>
</feature>
<dbReference type="InterPro" id="IPR057780">
    <property type="entry name" value="Beta-prop_Vps41"/>
</dbReference>
<evidence type="ECO:0000259" key="2">
    <source>
        <dbReference type="Pfam" id="PF23411"/>
    </source>
</evidence>
<dbReference type="PANTHER" id="PTHR12616">
    <property type="entry name" value="VACUOLAR PROTEIN SORTING VPS41"/>
    <property type="match status" value="1"/>
</dbReference>
<accession>A0A2R5GXY9</accession>
<feature type="compositionally biased region" description="Low complexity" evidence="1">
    <location>
        <begin position="340"/>
        <end position="350"/>
    </location>
</feature>
<dbReference type="SUPFAM" id="SSF50978">
    <property type="entry name" value="WD40 repeat-like"/>
    <property type="match status" value="1"/>
</dbReference>
<dbReference type="Gene3D" id="2.130.10.10">
    <property type="entry name" value="YVTN repeat-like/Quinoprotein amine dehydrogenase"/>
    <property type="match status" value="1"/>
</dbReference>
<reference evidence="3 4" key="1">
    <citation type="submission" date="2017-12" db="EMBL/GenBank/DDBJ databases">
        <title>Sequencing, de novo assembly and annotation of complete genome of a new Thraustochytrid species, strain FCC1311.</title>
        <authorList>
            <person name="Sedici K."/>
            <person name="Godart F."/>
            <person name="Aiese Cigliano R."/>
            <person name="Sanseverino W."/>
            <person name="Barakat M."/>
            <person name="Ortet P."/>
            <person name="Marechal E."/>
            <person name="Cagnac O."/>
            <person name="Amato A."/>
        </authorList>
    </citation>
    <scope>NUCLEOTIDE SEQUENCE [LARGE SCALE GENOMIC DNA]</scope>
</reference>
<dbReference type="GO" id="GO:0030897">
    <property type="term" value="C:HOPS complex"/>
    <property type="evidence" value="ECO:0007669"/>
    <property type="project" value="TreeGrafter"/>
</dbReference>
<dbReference type="Proteomes" id="UP000241890">
    <property type="component" value="Unassembled WGS sequence"/>
</dbReference>
<evidence type="ECO:0000313" key="3">
    <source>
        <dbReference type="EMBL" id="GBG33583.1"/>
    </source>
</evidence>
<evidence type="ECO:0000313" key="4">
    <source>
        <dbReference type="Proteomes" id="UP000241890"/>
    </source>
</evidence>
<dbReference type="InterPro" id="IPR015943">
    <property type="entry name" value="WD40/YVTN_repeat-like_dom_sf"/>
</dbReference>
<keyword evidence="4" id="KW-1185">Reference proteome</keyword>
<organism evidence="3 4">
    <name type="scientific">Hondaea fermentalgiana</name>
    <dbReference type="NCBI Taxonomy" id="2315210"/>
    <lineage>
        <taxon>Eukaryota</taxon>
        <taxon>Sar</taxon>
        <taxon>Stramenopiles</taxon>
        <taxon>Bigyra</taxon>
        <taxon>Labyrinthulomycetes</taxon>
        <taxon>Thraustochytrida</taxon>
        <taxon>Thraustochytriidae</taxon>
        <taxon>Hondaea</taxon>
    </lineage>
</organism>
<feature type="compositionally biased region" description="Acidic residues" evidence="1">
    <location>
        <begin position="29"/>
        <end position="54"/>
    </location>
</feature>
<dbReference type="GO" id="GO:0016236">
    <property type="term" value="P:macroautophagy"/>
    <property type="evidence" value="ECO:0007669"/>
    <property type="project" value="TreeGrafter"/>
</dbReference>
<dbReference type="EMBL" id="BEYU01000162">
    <property type="protein sequence ID" value="GBG33583.1"/>
    <property type="molecule type" value="Genomic_DNA"/>
</dbReference>
<feature type="domain" description="Vps41 beta-propeller" evidence="2">
    <location>
        <begin position="57"/>
        <end position="419"/>
    </location>
</feature>
<feature type="region of interest" description="Disordered" evidence="1">
    <location>
        <begin position="335"/>
        <end position="355"/>
    </location>
</feature>
<dbReference type="Pfam" id="PF23411">
    <property type="entry name" value="Beta-prop_Vps41"/>
    <property type="match status" value="1"/>
</dbReference>
<evidence type="ECO:0000256" key="1">
    <source>
        <dbReference type="SAM" id="MobiDB-lite"/>
    </source>
</evidence>
<feature type="region of interest" description="Disordered" evidence="1">
    <location>
        <begin position="1"/>
        <end position="55"/>
    </location>
</feature>
<comment type="caution">
    <text evidence="3">The sequence shown here is derived from an EMBL/GenBank/DDBJ whole genome shotgun (WGS) entry which is preliminary data.</text>
</comment>
<dbReference type="GO" id="GO:0034058">
    <property type="term" value="P:endosomal vesicle fusion"/>
    <property type="evidence" value="ECO:0007669"/>
    <property type="project" value="TreeGrafter"/>
</dbReference>
<dbReference type="InterPro" id="IPR036322">
    <property type="entry name" value="WD40_repeat_dom_sf"/>
</dbReference>